<dbReference type="EC" id="2.7.7.80" evidence="8"/>
<dbReference type="GO" id="GO:0004792">
    <property type="term" value="F:thiosulfate-cyanide sulfurtransferase activity"/>
    <property type="evidence" value="ECO:0007669"/>
    <property type="project" value="TreeGrafter"/>
</dbReference>
<comment type="similarity">
    <text evidence="1">Belongs to the HesA/MoeB/ThiF family.</text>
</comment>
<dbReference type="SUPFAM" id="SSF69572">
    <property type="entry name" value="Activating enzymes of the ubiquitin-like proteins"/>
    <property type="match status" value="1"/>
</dbReference>
<comment type="subunit">
    <text evidence="7">Homodimer. Forms a stable heterotetrameric complex of 2 MoeB and 2 MoaD during adenylation of MoaD.</text>
</comment>
<evidence type="ECO:0000256" key="3">
    <source>
        <dbReference type="ARBA" id="ARBA00022741"/>
    </source>
</evidence>
<keyword evidence="15" id="KW-1185">Reference proteome</keyword>
<dbReference type="Pfam" id="PF00899">
    <property type="entry name" value="ThiF"/>
    <property type="match status" value="1"/>
</dbReference>
<evidence type="ECO:0000256" key="1">
    <source>
        <dbReference type="ARBA" id="ARBA00009919"/>
    </source>
</evidence>
<evidence type="ECO:0000256" key="8">
    <source>
        <dbReference type="ARBA" id="ARBA00066884"/>
    </source>
</evidence>
<comment type="caution">
    <text evidence="14">The sequence shown here is derived from an EMBL/GenBank/DDBJ whole genome shotgun (WGS) entry which is preliminary data.</text>
</comment>
<organism evidence="14 15">
    <name type="scientific">Thalassospira mesophila</name>
    <dbReference type="NCBI Taxonomy" id="1293891"/>
    <lineage>
        <taxon>Bacteria</taxon>
        <taxon>Pseudomonadati</taxon>
        <taxon>Pseudomonadota</taxon>
        <taxon>Alphaproteobacteria</taxon>
        <taxon>Rhodospirillales</taxon>
        <taxon>Thalassospiraceae</taxon>
        <taxon>Thalassospira</taxon>
    </lineage>
</organism>
<dbReference type="AlphaFoldDB" id="A0A1Y2L4D3"/>
<keyword evidence="14" id="KW-0548">Nucleotidyltransferase</keyword>
<evidence type="ECO:0000259" key="13">
    <source>
        <dbReference type="Pfam" id="PF00899"/>
    </source>
</evidence>
<evidence type="ECO:0000256" key="6">
    <source>
        <dbReference type="ARBA" id="ARBA00055169"/>
    </source>
</evidence>
<comment type="function">
    <text evidence="6">Catalyzes the adenylation by ATP of the carboxyl group of the C-terminal glycine of sulfur carrier protein MoaD.</text>
</comment>
<feature type="domain" description="THIF-type NAD/FAD binding fold" evidence="13">
    <location>
        <begin position="13"/>
        <end position="250"/>
    </location>
</feature>
<dbReference type="GO" id="GO:0061605">
    <property type="term" value="F:molybdopterin-synthase adenylyltransferase activity"/>
    <property type="evidence" value="ECO:0007669"/>
    <property type="project" value="UniProtKB-EC"/>
</dbReference>
<dbReference type="GO" id="GO:0008641">
    <property type="term" value="F:ubiquitin-like modifier activating enzyme activity"/>
    <property type="evidence" value="ECO:0007669"/>
    <property type="project" value="InterPro"/>
</dbReference>
<evidence type="ECO:0000256" key="10">
    <source>
        <dbReference type="ARBA" id="ARBA00075110"/>
    </source>
</evidence>
<dbReference type="GO" id="GO:0005829">
    <property type="term" value="C:cytosol"/>
    <property type="evidence" value="ECO:0007669"/>
    <property type="project" value="TreeGrafter"/>
</dbReference>
<dbReference type="NCBIfam" id="NF004281">
    <property type="entry name" value="PRK05690.1"/>
    <property type="match status" value="1"/>
</dbReference>
<dbReference type="PANTHER" id="PTHR10953:SF102">
    <property type="entry name" value="ADENYLYLTRANSFERASE AND SULFURTRANSFERASE MOCS3"/>
    <property type="match status" value="1"/>
</dbReference>
<sequence>MDFDFSDSEIQRYARHIVLKDVGGTGQMKLKRGRVLVVGAGGLGSPLAMYLAAAGVGTIGIVDDDVVELSNLQRQIAHGMSDIGAPKVDSARATMLNMNPEVTVQTHQMRLNAKNVLELIGQYDVIADGSDNFETRFLLNDACYLAGKTLVSGAALRFDGQVSTFKAHLGAPHPCYRCIYHAPPPPDAIPSCSQGGVLGAVVGTIGGMQATEVLKELMAIGDSLSGQLVIVDALAASFRKIRVPRDPGCPLCSDAATIKDLSCHEH</sequence>
<dbReference type="CDD" id="cd00757">
    <property type="entry name" value="ThiF_MoeB_HesA_family"/>
    <property type="match status" value="1"/>
</dbReference>
<dbReference type="OrthoDB" id="9804286at2"/>
<comment type="catalytic activity">
    <reaction evidence="5">
        <text>[molybdopterin-synthase sulfur-carrier protein]-C-terminal Gly-Gly + ATP + H(+) = [molybdopterin-synthase sulfur-carrier protein]-C-terminal Gly-Gly-AMP + diphosphate</text>
        <dbReference type="Rhea" id="RHEA:43616"/>
        <dbReference type="Rhea" id="RHEA-COMP:12159"/>
        <dbReference type="Rhea" id="RHEA-COMP:12202"/>
        <dbReference type="ChEBI" id="CHEBI:15378"/>
        <dbReference type="ChEBI" id="CHEBI:30616"/>
        <dbReference type="ChEBI" id="CHEBI:33019"/>
        <dbReference type="ChEBI" id="CHEBI:90618"/>
        <dbReference type="ChEBI" id="CHEBI:90778"/>
        <dbReference type="EC" id="2.7.7.80"/>
    </reaction>
</comment>
<reference evidence="14 15" key="1">
    <citation type="submission" date="2014-03" db="EMBL/GenBank/DDBJ databases">
        <title>The draft genome sequence of Thalassospira mesophila JCM 18969.</title>
        <authorList>
            <person name="Lai Q."/>
            <person name="Shao Z."/>
        </authorList>
    </citation>
    <scope>NUCLEOTIDE SEQUENCE [LARGE SCALE GENOMIC DNA]</scope>
    <source>
        <strain evidence="14 15">JCM 18969</strain>
    </source>
</reference>
<dbReference type="InterPro" id="IPR000594">
    <property type="entry name" value="ThiF_NAD_FAD-bd"/>
</dbReference>
<evidence type="ECO:0000256" key="5">
    <source>
        <dbReference type="ARBA" id="ARBA00052218"/>
    </source>
</evidence>
<dbReference type="GO" id="GO:0005524">
    <property type="term" value="F:ATP binding"/>
    <property type="evidence" value="ECO:0007669"/>
    <property type="project" value="UniProtKB-KW"/>
</dbReference>
<dbReference type="InterPro" id="IPR035985">
    <property type="entry name" value="Ubiquitin-activating_enz"/>
</dbReference>
<evidence type="ECO:0000256" key="7">
    <source>
        <dbReference type="ARBA" id="ARBA00063809"/>
    </source>
</evidence>
<dbReference type="STRING" id="1293891.TMES_00550"/>
<dbReference type="FunFam" id="3.40.50.720:FF:000033">
    <property type="entry name" value="Adenylyltransferase and sulfurtransferase MOCS3"/>
    <property type="match status" value="1"/>
</dbReference>
<accession>A0A1Y2L4D3</accession>
<dbReference type="Proteomes" id="UP000193391">
    <property type="component" value="Unassembled WGS sequence"/>
</dbReference>
<evidence type="ECO:0000256" key="11">
    <source>
        <dbReference type="ARBA" id="ARBA00075328"/>
    </source>
</evidence>
<evidence type="ECO:0000313" key="15">
    <source>
        <dbReference type="Proteomes" id="UP000193391"/>
    </source>
</evidence>
<dbReference type="RefSeq" id="WP_085578430.1">
    <property type="nucleotide sequence ID" value="NZ_JFKA01000001.1"/>
</dbReference>
<evidence type="ECO:0000256" key="4">
    <source>
        <dbReference type="ARBA" id="ARBA00022840"/>
    </source>
</evidence>
<keyword evidence="4" id="KW-0067">ATP-binding</keyword>
<gene>
    <name evidence="14" type="ORF">TMES_00550</name>
</gene>
<evidence type="ECO:0000256" key="9">
    <source>
        <dbReference type="ARBA" id="ARBA00073635"/>
    </source>
</evidence>
<dbReference type="Gene3D" id="3.40.50.720">
    <property type="entry name" value="NAD(P)-binding Rossmann-like Domain"/>
    <property type="match status" value="1"/>
</dbReference>
<dbReference type="GO" id="GO:0008146">
    <property type="term" value="F:sulfotransferase activity"/>
    <property type="evidence" value="ECO:0007669"/>
    <property type="project" value="TreeGrafter"/>
</dbReference>
<dbReference type="PANTHER" id="PTHR10953">
    <property type="entry name" value="UBIQUITIN-ACTIVATING ENZYME E1"/>
    <property type="match status" value="1"/>
</dbReference>
<evidence type="ECO:0000313" key="14">
    <source>
        <dbReference type="EMBL" id="OSQ40353.1"/>
    </source>
</evidence>
<name>A0A1Y2L4D3_9PROT</name>
<protein>
    <recommendedName>
        <fullName evidence="9">Molybdopterin-synthase adenylyltransferase</fullName>
        <ecNumber evidence="8">2.7.7.80</ecNumber>
    </recommendedName>
    <alternativeName>
        <fullName evidence="12">MoaD protein adenylase</fullName>
    </alternativeName>
    <alternativeName>
        <fullName evidence="10">Molybdopterin-converting factor subunit 1 adenylase</fullName>
    </alternativeName>
    <alternativeName>
        <fullName evidence="11">Sulfur carrier protein MoaD adenylyltransferase</fullName>
    </alternativeName>
</protein>
<keyword evidence="3" id="KW-0547">Nucleotide-binding</keyword>
<proteinExistence type="inferred from homology"/>
<keyword evidence="2 14" id="KW-0808">Transferase</keyword>
<evidence type="ECO:0000256" key="2">
    <source>
        <dbReference type="ARBA" id="ARBA00022679"/>
    </source>
</evidence>
<dbReference type="EMBL" id="JFKA01000001">
    <property type="protein sequence ID" value="OSQ40353.1"/>
    <property type="molecule type" value="Genomic_DNA"/>
</dbReference>
<evidence type="ECO:0000256" key="12">
    <source>
        <dbReference type="ARBA" id="ARBA00078531"/>
    </source>
</evidence>
<dbReference type="InterPro" id="IPR045886">
    <property type="entry name" value="ThiF/MoeB/HesA"/>
</dbReference>